<accession>A0A0J6WM18</accession>
<proteinExistence type="predicted"/>
<dbReference type="GO" id="GO:0016197">
    <property type="term" value="P:endosomal transport"/>
    <property type="evidence" value="ECO:0007669"/>
    <property type="project" value="TreeGrafter"/>
</dbReference>
<feature type="domain" description="Methyltransferase FkbM" evidence="1">
    <location>
        <begin position="62"/>
        <end position="195"/>
    </location>
</feature>
<evidence type="ECO:0000313" key="2">
    <source>
        <dbReference type="EMBL" id="KMO84415.1"/>
    </source>
</evidence>
<sequence>MNTKRLVRNGLGDRRVRRIKSLRTRASAQLKIGPWRRPGLDGLDVLLADAIGRRRGGTFIELGANDGLQASNTFLLEQELSWSGILIEPIPQLADEAQRNRPRATVICAAASSSSECAIIDMAYEDLTSKVEMSGSGGVSVATTTLSTVIDHVAKGRAPDLLSIDVEGHELDVIAGLDLKRHRPRWILVESDRPEQVGELLTGYVGVSQLSYHDYLFEVAE</sequence>
<dbReference type="InterPro" id="IPR006342">
    <property type="entry name" value="FkbM_mtfrase"/>
</dbReference>
<keyword evidence="3" id="KW-1185">Reference proteome</keyword>
<evidence type="ECO:0000259" key="1">
    <source>
        <dbReference type="Pfam" id="PF05050"/>
    </source>
</evidence>
<name>A0A0J6WM18_MYCCU</name>
<dbReference type="PANTHER" id="PTHR34009:SF2">
    <property type="entry name" value="PROTEIN STAR"/>
    <property type="match status" value="1"/>
</dbReference>
<dbReference type="NCBIfam" id="TIGR01444">
    <property type="entry name" value="fkbM_fam"/>
    <property type="match status" value="1"/>
</dbReference>
<organism evidence="2 3">
    <name type="scientific">Mycolicibacterium chubuense</name>
    <name type="common">Mycobacterium chubuense</name>
    <dbReference type="NCBI Taxonomy" id="1800"/>
    <lineage>
        <taxon>Bacteria</taxon>
        <taxon>Bacillati</taxon>
        <taxon>Actinomycetota</taxon>
        <taxon>Actinomycetes</taxon>
        <taxon>Mycobacteriales</taxon>
        <taxon>Mycobacteriaceae</taxon>
        <taxon>Mycolicibacterium</taxon>
    </lineage>
</organism>
<dbReference type="GO" id="GO:0006888">
    <property type="term" value="P:endoplasmic reticulum to Golgi vesicle-mediated transport"/>
    <property type="evidence" value="ECO:0007669"/>
    <property type="project" value="TreeGrafter"/>
</dbReference>
<comment type="caution">
    <text evidence="2">The sequence shown here is derived from an EMBL/GenBank/DDBJ whole genome shotgun (WGS) entry which is preliminary data.</text>
</comment>
<dbReference type="Gene3D" id="3.40.50.150">
    <property type="entry name" value="Vaccinia Virus protein VP39"/>
    <property type="match status" value="1"/>
</dbReference>
<dbReference type="InterPro" id="IPR029063">
    <property type="entry name" value="SAM-dependent_MTases_sf"/>
</dbReference>
<dbReference type="SUPFAM" id="SSF53335">
    <property type="entry name" value="S-adenosyl-L-methionine-dependent methyltransferases"/>
    <property type="match status" value="1"/>
</dbReference>
<dbReference type="PANTHER" id="PTHR34009">
    <property type="entry name" value="PROTEIN STAR"/>
    <property type="match status" value="1"/>
</dbReference>
<dbReference type="InterPro" id="IPR053202">
    <property type="entry name" value="EGF_Rcpt_Signaling_Reg"/>
</dbReference>
<evidence type="ECO:0000313" key="3">
    <source>
        <dbReference type="Proteomes" id="UP000036176"/>
    </source>
</evidence>
<dbReference type="EMBL" id="JYNX01000016">
    <property type="protein sequence ID" value="KMO84415.1"/>
    <property type="molecule type" value="Genomic_DNA"/>
</dbReference>
<dbReference type="GO" id="GO:0005886">
    <property type="term" value="C:plasma membrane"/>
    <property type="evidence" value="ECO:0007669"/>
    <property type="project" value="TreeGrafter"/>
</dbReference>
<dbReference type="GO" id="GO:0005737">
    <property type="term" value="C:cytoplasm"/>
    <property type="evidence" value="ECO:0007669"/>
    <property type="project" value="GOC"/>
</dbReference>
<protein>
    <recommendedName>
        <fullName evidence="1">Methyltransferase FkbM domain-containing protein</fullName>
    </recommendedName>
</protein>
<gene>
    <name evidence="2" type="ORF">MCHUDSM44219_00707</name>
</gene>
<reference evidence="2 3" key="1">
    <citation type="journal article" date="2015" name="Genome Biol. Evol.">
        <title>Characterization of Three Mycobacterium spp. with Potential Use in Bioremediation by Genome Sequencing and Comparative Genomics.</title>
        <authorList>
            <person name="Das S."/>
            <person name="Pettersson B.M."/>
            <person name="Behra P.R."/>
            <person name="Ramesh M."/>
            <person name="Dasgupta S."/>
            <person name="Bhattacharya A."/>
            <person name="Kirsebom L.A."/>
        </authorList>
    </citation>
    <scope>NUCLEOTIDE SEQUENCE [LARGE SCALE GENOMIC DNA]</scope>
    <source>
        <strain evidence="2 3">DSM 44219</strain>
    </source>
</reference>
<dbReference type="AlphaFoldDB" id="A0A0J6WM18"/>
<dbReference type="Proteomes" id="UP000036176">
    <property type="component" value="Unassembled WGS sequence"/>
</dbReference>
<dbReference type="PATRIC" id="fig|1800.3.peg.710"/>
<dbReference type="Pfam" id="PF05050">
    <property type="entry name" value="Methyltransf_21"/>
    <property type="match status" value="1"/>
</dbReference>